<evidence type="ECO:0000313" key="2">
    <source>
        <dbReference type="EMBL" id="KAK3575976.1"/>
    </source>
</evidence>
<dbReference type="Proteomes" id="UP001195483">
    <property type="component" value="Unassembled WGS sequence"/>
</dbReference>
<gene>
    <name evidence="2" type="ORF">CHS0354_037342</name>
</gene>
<accession>A0AAE0RM84</accession>
<comment type="caution">
    <text evidence="2">The sequence shown here is derived from an EMBL/GenBank/DDBJ whole genome shotgun (WGS) entry which is preliminary data.</text>
</comment>
<keyword evidence="3" id="KW-1185">Reference proteome</keyword>
<feature type="region of interest" description="Disordered" evidence="1">
    <location>
        <begin position="34"/>
        <end position="55"/>
    </location>
</feature>
<dbReference type="AlphaFoldDB" id="A0AAE0RM84"/>
<evidence type="ECO:0000256" key="1">
    <source>
        <dbReference type="SAM" id="MobiDB-lite"/>
    </source>
</evidence>
<reference evidence="2" key="1">
    <citation type="journal article" date="2021" name="Genome Biol. Evol.">
        <title>A High-Quality Reference Genome for a Parasitic Bivalve with Doubly Uniparental Inheritance (Bivalvia: Unionida).</title>
        <authorList>
            <person name="Smith C.H."/>
        </authorList>
    </citation>
    <scope>NUCLEOTIDE SEQUENCE</scope>
    <source>
        <strain evidence="2">CHS0354</strain>
    </source>
</reference>
<reference evidence="2" key="3">
    <citation type="submission" date="2023-05" db="EMBL/GenBank/DDBJ databases">
        <authorList>
            <person name="Smith C.H."/>
        </authorList>
    </citation>
    <scope>NUCLEOTIDE SEQUENCE</scope>
    <source>
        <strain evidence="2">CHS0354</strain>
        <tissue evidence="2">Mantle</tissue>
    </source>
</reference>
<protein>
    <submittedName>
        <fullName evidence="2">Uncharacterized protein</fullName>
    </submittedName>
</protein>
<reference evidence="2" key="2">
    <citation type="journal article" date="2021" name="Genome Biol. Evol.">
        <title>Developing a high-quality reference genome for a parasitic bivalve with doubly uniparental inheritance (Bivalvia: Unionida).</title>
        <authorList>
            <person name="Smith C.H."/>
        </authorList>
    </citation>
    <scope>NUCLEOTIDE SEQUENCE</scope>
    <source>
        <strain evidence="2">CHS0354</strain>
        <tissue evidence="2">Mantle</tissue>
    </source>
</reference>
<organism evidence="2 3">
    <name type="scientific">Potamilus streckersoni</name>
    <dbReference type="NCBI Taxonomy" id="2493646"/>
    <lineage>
        <taxon>Eukaryota</taxon>
        <taxon>Metazoa</taxon>
        <taxon>Spiralia</taxon>
        <taxon>Lophotrochozoa</taxon>
        <taxon>Mollusca</taxon>
        <taxon>Bivalvia</taxon>
        <taxon>Autobranchia</taxon>
        <taxon>Heteroconchia</taxon>
        <taxon>Palaeoheterodonta</taxon>
        <taxon>Unionida</taxon>
        <taxon>Unionoidea</taxon>
        <taxon>Unionidae</taxon>
        <taxon>Ambleminae</taxon>
        <taxon>Lampsilini</taxon>
        <taxon>Potamilus</taxon>
    </lineage>
</organism>
<dbReference type="EMBL" id="JAEAOA010002179">
    <property type="protein sequence ID" value="KAK3575976.1"/>
    <property type="molecule type" value="Genomic_DNA"/>
</dbReference>
<sequence length="137" mass="16151">MLMRRKKKNKLHRGTMARRIVSMQSKQMSTVRLVNNENKKKQHGRNMKQARDTIPSLARSSERGVVLTDASAWNMRAYDKHDDSSCDLKTKRQFRVKQKKEECPRDRRKEKFVTRGNSKCCFSPRPSHPKNLLHLSK</sequence>
<name>A0AAE0RM84_9BIVA</name>
<proteinExistence type="predicted"/>
<evidence type="ECO:0000313" key="3">
    <source>
        <dbReference type="Proteomes" id="UP001195483"/>
    </source>
</evidence>